<dbReference type="GO" id="GO:0016579">
    <property type="term" value="P:protein deubiquitination"/>
    <property type="evidence" value="ECO:0007669"/>
    <property type="project" value="TreeGrafter"/>
</dbReference>
<organism evidence="3 4">
    <name type="scientific">Zasmidium cellare ATCC 36951</name>
    <dbReference type="NCBI Taxonomy" id="1080233"/>
    <lineage>
        <taxon>Eukaryota</taxon>
        <taxon>Fungi</taxon>
        <taxon>Dikarya</taxon>
        <taxon>Ascomycota</taxon>
        <taxon>Pezizomycotina</taxon>
        <taxon>Dothideomycetes</taxon>
        <taxon>Dothideomycetidae</taxon>
        <taxon>Mycosphaerellales</taxon>
        <taxon>Mycosphaerellaceae</taxon>
        <taxon>Zasmidium</taxon>
    </lineage>
</organism>
<dbReference type="OrthoDB" id="415023at2759"/>
<dbReference type="PANTHER" id="PTHR12419:SF10">
    <property type="entry name" value="DEUBIQUITINASE OTUD6B"/>
    <property type="match status" value="1"/>
</dbReference>
<feature type="compositionally biased region" description="Basic and acidic residues" evidence="1">
    <location>
        <begin position="122"/>
        <end position="131"/>
    </location>
</feature>
<dbReference type="InterPro" id="IPR050704">
    <property type="entry name" value="Peptidase_C85-like"/>
</dbReference>
<dbReference type="AlphaFoldDB" id="A0A6A6CT65"/>
<dbReference type="EMBL" id="ML993588">
    <property type="protein sequence ID" value="KAF2169350.1"/>
    <property type="molecule type" value="Genomic_DNA"/>
</dbReference>
<gene>
    <name evidence="3" type="ORF">M409DRAFT_36196</name>
</gene>
<dbReference type="GeneID" id="54563788"/>
<dbReference type="CDD" id="cd22762">
    <property type="entry name" value="OTU_fungi_OTU2-like"/>
    <property type="match status" value="1"/>
</dbReference>
<dbReference type="InterPro" id="IPR038765">
    <property type="entry name" value="Papain-like_cys_pep_sf"/>
</dbReference>
<keyword evidence="4" id="KW-1185">Reference proteome</keyword>
<feature type="compositionally biased region" description="Basic residues" evidence="1">
    <location>
        <begin position="20"/>
        <end position="32"/>
    </location>
</feature>
<dbReference type="InterPro" id="IPR049771">
    <property type="entry name" value="OTU2-like_OTU"/>
</dbReference>
<dbReference type="InterPro" id="IPR003323">
    <property type="entry name" value="OTU_dom"/>
</dbReference>
<dbReference type="PROSITE" id="PS50802">
    <property type="entry name" value="OTU"/>
    <property type="match status" value="1"/>
</dbReference>
<reference evidence="3" key="1">
    <citation type="journal article" date="2020" name="Stud. Mycol.">
        <title>101 Dothideomycetes genomes: a test case for predicting lifestyles and emergence of pathogens.</title>
        <authorList>
            <person name="Haridas S."/>
            <person name="Albert R."/>
            <person name="Binder M."/>
            <person name="Bloem J."/>
            <person name="Labutti K."/>
            <person name="Salamov A."/>
            <person name="Andreopoulos B."/>
            <person name="Baker S."/>
            <person name="Barry K."/>
            <person name="Bills G."/>
            <person name="Bluhm B."/>
            <person name="Cannon C."/>
            <person name="Castanera R."/>
            <person name="Culley D."/>
            <person name="Daum C."/>
            <person name="Ezra D."/>
            <person name="Gonzalez J."/>
            <person name="Henrissat B."/>
            <person name="Kuo A."/>
            <person name="Liang C."/>
            <person name="Lipzen A."/>
            <person name="Lutzoni F."/>
            <person name="Magnuson J."/>
            <person name="Mondo S."/>
            <person name="Nolan M."/>
            <person name="Ohm R."/>
            <person name="Pangilinan J."/>
            <person name="Park H.-J."/>
            <person name="Ramirez L."/>
            <person name="Alfaro M."/>
            <person name="Sun H."/>
            <person name="Tritt A."/>
            <person name="Yoshinaga Y."/>
            <person name="Zwiers L.-H."/>
            <person name="Turgeon B."/>
            <person name="Goodwin S."/>
            <person name="Spatafora J."/>
            <person name="Crous P."/>
            <person name="Grigoriev I."/>
        </authorList>
    </citation>
    <scope>NUCLEOTIDE SEQUENCE</scope>
    <source>
        <strain evidence="3">ATCC 36951</strain>
    </source>
</reference>
<feature type="region of interest" description="Disordered" evidence="1">
    <location>
        <begin position="1"/>
        <end position="140"/>
    </location>
</feature>
<dbReference type="SUPFAM" id="SSF54001">
    <property type="entry name" value="Cysteine proteinases"/>
    <property type="match status" value="1"/>
</dbReference>
<feature type="compositionally biased region" description="Basic and acidic residues" evidence="1">
    <location>
        <begin position="33"/>
        <end position="57"/>
    </location>
</feature>
<feature type="domain" description="OTU" evidence="2">
    <location>
        <begin position="166"/>
        <end position="313"/>
    </location>
</feature>
<name>A0A6A6CT65_ZASCE</name>
<evidence type="ECO:0000256" key="1">
    <source>
        <dbReference type="SAM" id="MobiDB-lite"/>
    </source>
</evidence>
<protein>
    <recommendedName>
        <fullName evidence="2">OTU domain-containing protein</fullName>
    </recommendedName>
</protein>
<evidence type="ECO:0000259" key="2">
    <source>
        <dbReference type="PROSITE" id="PS50802"/>
    </source>
</evidence>
<feature type="compositionally biased region" description="Polar residues" evidence="1">
    <location>
        <begin position="98"/>
        <end position="111"/>
    </location>
</feature>
<proteinExistence type="predicted"/>
<evidence type="ECO:0000313" key="4">
    <source>
        <dbReference type="Proteomes" id="UP000799537"/>
    </source>
</evidence>
<dbReference type="PANTHER" id="PTHR12419">
    <property type="entry name" value="OTU DOMAIN CONTAINING PROTEIN"/>
    <property type="match status" value="1"/>
</dbReference>
<evidence type="ECO:0000313" key="3">
    <source>
        <dbReference type="EMBL" id="KAF2169350.1"/>
    </source>
</evidence>
<accession>A0A6A6CT65</accession>
<feature type="compositionally biased region" description="Basic and acidic residues" evidence="1">
    <location>
        <begin position="1"/>
        <end position="16"/>
    </location>
</feature>
<dbReference type="GO" id="GO:0004843">
    <property type="term" value="F:cysteine-type deubiquitinase activity"/>
    <property type="evidence" value="ECO:0007669"/>
    <property type="project" value="TreeGrafter"/>
</dbReference>
<dbReference type="Pfam" id="PF02338">
    <property type="entry name" value="OTU"/>
    <property type="match status" value="1"/>
</dbReference>
<dbReference type="RefSeq" id="XP_033670239.1">
    <property type="nucleotide sequence ID" value="XM_033810516.1"/>
</dbReference>
<dbReference type="Proteomes" id="UP000799537">
    <property type="component" value="Unassembled WGS sequence"/>
</dbReference>
<dbReference type="Gene3D" id="3.90.70.80">
    <property type="match status" value="1"/>
</dbReference>
<sequence length="325" mass="36462">MEELQSRHRKELRDLQSRVTQKKKQASKKTRKAVNEECERLERELKERQEYEIREFSGEVVGDGDDGGEGVSGKLEELTLKVGGEEEAQEKTNGTEEPPSSQQDHTEQQPNGGAAKKRNRQKDRLARRAAEQEALAQQASLEAQSLPDLKSLERTRMLASMSAHHLSEIEIRADGHCLYSAVADQLKYLSIPISTTTTTTTESSEPSYKIIRTAAAEYISSHAGDFEPFLEEPLETYVHKIRDTAEWGGQLELLALAKTYGVEVCVLQDYGRVERIEGGDGQGGDGEGKKELWLGYYKHGFGLGEHYNSLRKKKKKQNPEKKEGG</sequence>